<gene>
    <name evidence="1" type="ORF">phytr_3120</name>
</gene>
<evidence type="ECO:0000313" key="1">
    <source>
        <dbReference type="EMBL" id="AVP87266.1"/>
    </source>
</evidence>
<accession>A0A2P1P7M6</accession>
<evidence type="ECO:0000313" key="2">
    <source>
        <dbReference type="Proteomes" id="UP000241762"/>
    </source>
</evidence>
<name>A0A2P1P7M6_9RICK</name>
<protein>
    <submittedName>
        <fullName evidence="1">Uncharacterized protein</fullName>
    </submittedName>
</protein>
<dbReference type="KEGG" id="ptc:phytr_3120"/>
<dbReference type="AlphaFoldDB" id="A0A2P1P7M6"/>
<dbReference type="EMBL" id="CP027845">
    <property type="protein sequence ID" value="AVP87266.1"/>
    <property type="molecule type" value="Genomic_DNA"/>
</dbReference>
<organism evidence="1 2">
    <name type="scientific">Candidatus Phycorickettsia trachydisci</name>
    <dbReference type="NCBI Taxonomy" id="2115978"/>
    <lineage>
        <taxon>Bacteria</taxon>
        <taxon>Pseudomonadati</taxon>
        <taxon>Pseudomonadota</taxon>
        <taxon>Alphaproteobacteria</taxon>
        <taxon>Rickettsiales</taxon>
        <taxon>Rickettsiaceae</taxon>
        <taxon>Candidatus Phycorickettsia</taxon>
    </lineage>
</organism>
<dbReference type="InterPro" id="IPR020180">
    <property type="entry name" value="Uncharacterised_RP853"/>
</dbReference>
<dbReference type="RefSeq" id="WP_106874134.1">
    <property type="nucleotide sequence ID" value="NZ_CP027845.1"/>
</dbReference>
<reference evidence="1 2" key="1">
    <citation type="submission" date="2018-03" db="EMBL/GenBank/DDBJ databases">
        <title>A gene transfer event suggests a long-term partnership between eustigmatophyte algae and a novel lineage of endosymbiotic bacteria.</title>
        <authorList>
            <person name="Yurchenko T."/>
            <person name="Sevcikova T."/>
            <person name="Pribyl P."/>
            <person name="El Karkouri K."/>
            <person name="Klimes V."/>
            <person name="Amaral R."/>
            <person name="Zbrankova V."/>
            <person name="Kim E."/>
            <person name="Raoult D."/>
            <person name="Santos L.M.A."/>
            <person name="Elias M."/>
        </authorList>
    </citation>
    <scope>NUCLEOTIDE SEQUENCE [LARGE SCALE GENOMIC DNA]</scope>
    <source>
        <strain evidence="1">CCALA 838</strain>
    </source>
</reference>
<proteinExistence type="predicted"/>
<keyword evidence="2" id="KW-1185">Reference proteome</keyword>
<dbReference type="Proteomes" id="UP000241762">
    <property type="component" value="Chromosome"/>
</dbReference>
<dbReference type="Pfam" id="PF17542">
    <property type="entry name" value="RP853"/>
    <property type="match status" value="1"/>
</dbReference>
<sequence>MHHIQEVHKILRSVLTDKLSDYLYSVLSNMLAIDFHARHIYKVKEIDKHSFECGYKLLRYMGTGKLLSDKFEDALKLFSIAISEDENNNKKSFNQIKETTLEQENPENAVERLIYDITNDSEFTKLKDSISSFISAPQNTQTNTFQNNILEKQKISQVISRSK</sequence>